<gene>
    <name evidence="3" type="ORF">Tco_0750728</name>
</gene>
<reference evidence="3" key="2">
    <citation type="submission" date="2022-01" db="EMBL/GenBank/DDBJ databases">
        <authorList>
            <person name="Yamashiro T."/>
            <person name="Shiraishi A."/>
            <person name="Satake H."/>
            <person name="Nakayama K."/>
        </authorList>
    </citation>
    <scope>NUCLEOTIDE SEQUENCE</scope>
</reference>
<feature type="domain" description="Retrovirus-related Pol polyprotein from transposon TNT 1-94-like beta-barrel" evidence="2">
    <location>
        <begin position="21"/>
        <end position="55"/>
    </location>
</feature>
<dbReference type="Pfam" id="PF22936">
    <property type="entry name" value="Pol_BBD"/>
    <property type="match status" value="1"/>
</dbReference>
<evidence type="ECO:0000313" key="3">
    <source>
        <dbReference type="EMBL" id="GJS84187.1"/>
    </source>
</evidence>
<feature type="compositionally biased region" description="Basic and acidic residues" evidence="1">
    <location>
        <begin position="210"/>
        <end position="222"/>
    </location>
</feature>
<proteinExistence type="predicted"/>
<protein>
    <recommendedName>
        <fullName evidence="2">Retrovirus-related Pol polyprotein from transposon TNT 1-94-like beta-barrel domain-containing protein</fullName>
    </recommendedName>
</protein>
<feature type="compositionally biased region" description="Polar residues" evidence="1">
    <location>
        <begin position="223"/>
        <end position="247"/>
    </location>
</feature>
<reference evidence="3" key="1">
    <citation type="journal article" date="2022" name="Int. J. Mol. Sci.">
        <title>Draft Genome of Tanacetum Coccineum: Genomic Comparison of Closely Related Tanacetum-Family Plants.</title>
        <authorList>
            <person name="Yamashiro T."/>
            <person name="Shiraishi A."/>
            <person name="Nakayama K."/>
            <person name="Satake H."/>
        </authorList>
    </citation>
    <scope>NUCLEOTIDE SEQUENCE</scope>
</reference>
<dbReference type="EMBL" id="BQNB010010956">
    <property type="protein sequence ID" value="GJS84187.1"/>
    <property type="molecule type" value="Genomic_DNA"/>
</dbReference>
<name>A0ABQ4Z4U1_9ASTR</name>
<feature type="region of interest" description="Disordered" evidence="1">
    <location>
        <begin position="210"/>
        <end position="249"/>
    </location>
</feature>
<accession>A0ABQ4Z4U1</accession>
<keyword evidence="4" id="KW-1185">Reference proteome</keyword>
<evidence type="ECO:0000313" key="4">
    <source>
        <dbReference type="Proteomes" id="UP001151760"/>
    </source>
</evidence>
<dbReference type="InterPro" id="IPR054722">
    <property type="entry name" value="PolX-like_BBD"/>
</dbReference>
<evidence type="ECO:0000256" key="1">
    <source>
        <dbReference type="SAM" id="MobiDB-lite"/>
    </source>
</evidence>
<organism evidence="3 4">
    <name type="scientific">Tanacetum coccineum</name>
    <dbReference type="NCBI Taxonomy" id="301880"/>
    <lineage>
        <taxon>Eukaryota</taxon>
        <taxon>Viridiplantae</taxon>
        <taxon>Streptophyta</taxon>
        <taxon>Embryophyta</taxon>
        <taxon>Tracheophyta</taxon>
        <taxon>Spermatophyta</taxon>
        <taxon>Magnoliopsida</taxon>
        <taxon>eudicotyledons</taxon>
        <taxon>Gunneridae</taxon>
        <taxon>Pentapetalae</taxon>
        <taxon>asterids</taxon>
        <taxon>campanulids</taxon>
        <taxon>Asterales</taxon>
        <taxon>Asteraceae</taxon>
        <taxon>Asteroideae</taxon>
        <taxon>Anthemideae</taxon>
        <taxon>Anthemidinae</taxon>
        <taxon>Tanacetum</taxon>
    </lineage>
</organism>
<comment type="caution">
    <text evidence="3">The sequence shown here is derived from an EMBL/GenBank/DDBJ whole genome shotgun (WGS) entry which is preliminary data.</text>
</comment>
<dbReference type="Proteomes" id="UP001151760">
    <property type="component" value="Unassembled WGS sequence"/>
</dbReference>
<evidence type="ECO:0000259" key="2">
    <source>
        <dbReference type="Pfam" id="PF22936"/>
    </source>
</evidence>
<sequence>MVHHWFSTNIITLMHEADPGFIDSGCSRHMTGNIAHLSDFKDFNGGYVTFGGGAYGGRITGTSTIKTGNVDFDDILLKIPRHDNMYSFAMKNIVPKDSLTCLVAKATSDRESMLGTRRLCHSKQHRALLEKGIKREYSCCSARTSLSKNCVVKRKNWTLIEGLIVKPHNKTPYELLRGFKPAIGFMKHFGCHVTILTTLDNLGKFDEKSDEATERRSHDGSSLKENGTADPQVNTAKPDINTGSREVSTGFHVVNTDSI</sequence>